<dbReference type="Pfam" id="PF25683">
    <property type="entry name" value="URGCP_GTPase"/>
    <property type="match status" value="1"/>
</dbReference>
<reference evidence="2" key="1">
    <citation type="submission" date="2021-01" db="EMBL/GenBank/DDBJ databases">
        <authorList>
            <consortium name="Genoscope - CEA"/>
            <person name="William W."/>
        </authorList>
    </citation>
    <scope>NUCLEOTIDE SEQUENCE</scope>
</reference>
<dbReference type="PROSITE" id="PS51717">
    <property type="entry name" value="G_VLIG"/>
    <property type="match status" value="1"/>
</dbReference>
<dbReference type="PANTHER" id="PTHR14819:SF25">
    <property type="entry name" value="CHROMOSOME UNDETERMINED SCAFFOLD_52, WHOLE GENOME SHOTGUN SEQUENCE"/>
    <property type="match status" value="1"/>
</dbReference>
<dbReference type="Proteomes" id="UP000688137">
    <property type="component" value="Unassembled WGS sequence"/>
</dbReference>
<evidence type="ECO:0000259" key="1">
    <source>
        <dbReference type="PROSITE" id="PS51717"/>
    </source>
</evidence>
<dbReference type="GO" id="GO:0005525">
    <property type="term" value="F:GTP binding"/>
    <property type="evidence" value="ECO:0007669"/>
    <property type="project" value="InterPro"/>
</dbReference>
<comment type="caution">
    <text evidence="2">The sequence shown here is derived from an EMBL/GenBank/DDBJ whole genome shotgun (WGS) entry which is preliminary data.</text>
</comment>
<gene>
    <name evidence="2" type="ORF">PPRIM_AZ9-3.1.T0460173</name>
</gene>
<name>A0A8S1LY11_PARPR</name>
<feature type="domain" description="VLIG-type G" evidence="1">
    <location>
        <begin position="186"/>
        <end position="258"/>
    </location>
</feature>
<sequence length="629" mass="74234">MKHEQGFYNQNAFPLRITPNQLKIKNLQAQIKSQPTKIISTFCRLFQTSNYYILYLHFVDQNQKLNEEIQKLKKGREALKPKDKEITIKQIQQRDEIQKLIDEKVLQLKQNSKIISKRNIGIELFWREIISQKDQCIKSQIDIDPAKIIKEMISKGEPYEFLDGDQLRIDQQFLIKLISNFKDQGQERILVLSVLGPQSSGKSIILNKIFGCHFWTSVGRCTKGIYLQLLKIHNKAFFNNLFDYIIILDIEGLQSPNQDDQEFDKKQLYLYYLLAILYSSMLKVISQKRQMKSFTSSKQITWCFNQNNDVNNYAPFLAQLQSIATSLSTEFSNQKEEDEVIDYTEILGITQANIKILGFASTEKLWRKNESDGIYADWRQLIINGTFSEEAYEYGIRVIQAYVDKFGSETDQQGNKQMENLKQFIEKIQTTWRSTESLPDLLEFSELIQHQQNQFMRQQFNEIMNNQVFPKQNDFIQNIQETLTEIEKQQINNMKGQFDQIRKEFIEKLTTIKNEKKISKKVFTKYVNMVKDRINSEISAFNLAKYSEIKTQETNLQKKKGFIQIDLFIQGLLKKEEELKQDQNEIQQNLGINNKSTYLIIRRYVQSVLRQVTLSYLIRVFKVYIENKQ</sequence>
<evidence type="ECO:0000313" key="3">
    <source>
        <dbReference type="Proteomes" id="UP000688137"/>
    </source>
</evidence>
<dbReference type="PANTHER" id="PTHR14819">
    <property type="entry name" value="GTP-BINDING"/>
    <property type="match status" value="1"/>
</dbReference>
<proteinExistence type="predicted"/>
<dbReference type="AlphaFoldDB" id="A0A8S1LY11"/>
<dbReference type="InterPro" id="IPR030383">
    <property type="entry name" value="G_VLIG_dom"/>
</dbReference>
<accession>A0A8S1LY11</accession>
<organism evidence="2 3">
    <name type="scientific">Paramecium primaurelia</name>
    <dbReference type="NCBI Taxonomy" id="5886"/>
    <lineage>
        <taxon>Eukaryota</taxon>
        <taxon>Sar</taxon>
        <taxon>Alveolata</taxon>
        <taxon>Ciliophora</taxon>
        <taxon>Intramacronucleata</taxon>
        <taxon>Oligohymenophorea</taxon>
        <taxon>Peniculida</taxon>
        <taxon>Parameciidae</taxon>
        <taxon>Paramecium</taxon>
    </lineage>
</organism>
<evidence type="ECO:0000313" key="2">
    <source>
        <dbReference type="EMBL" id="CAD8070855.1"/>
    </source>
</evidence>
<dbReference type="InterPro" id="IPR052986">
    <property type="entry name" value="VLIG_GTPase"/>
</dbReference>
<keyword evidence="3" id="KW-1185">Reference proteome</keyword>
<dbReference type="EMBL" id="CAJJDM010000046">
    <property type="protein sequence ID" value="CAD8070855.1"/>
    <property type="molecule type" value="Genomic_DNA"/>
</dbReference>
<protein>
    <recommendedName>
        <fullName evidence="1">VLIG-type G domain-containing protein</fullName>
    </recommendedName>
</protein>